<dbReference type="AlphaFoldDB" id="A0A8H5HX66"/>
<organism evidence="2 3">
    <name type="scientific">Collybiopsis confluens</name>
    <dbReference type="NCBI Taxonomy" id="2823264"/>
    <lineage>
        <taxon>Eukaryota</taxon>
        <taxon>Fungi</taxon>
        <taxon>Dikarya</taxon>
        <taxon>Basidiomycota</taxon>
        <taxon>Agaricomycotina</taxon>
        <taxon>Agaricomycetes</taxon>
        <taxon>Agaricomycetidae</taxon>
        <taxon>Agaricales</taxon>
        <taxon>Marasmiineae</taxon>
        <taxon>Omphalotaceae</taxon>
        <taxon>Collybiopsis</taxon>
    </lineage>
</organism>
<evidence type="ECO:0000313" key="2">
    <source>
        <dbReference type="EMBL" id="KAF5391078.1"/>
    </source>
</evidence>
<sequence length="561" mass="62481">MFCYTGCRLLSMPQEVAVSATSDIFDLIEVKVDEISHRGKDDGGGLYAKLTGSCIHVEAEESLICCFPLQFLPLKKFNNLIGRVVFISSRPNVHDSINLALDFTSSDNASKFSDQLTAAASVTTRRLATNVYILQSRNQAQLLEITQDSHRYFLSTISECFSAIAYDDAATILAPIEEWELEGQSSPHCVDSVAKRFQEYLPPIVIISDDEGISADIELVDEPKARIGLDFATVFPHDANQTVDPTQPVPQNAPPVCETALQTFGFHIRDGSPSAGSTIHISLCLARLFIDVHRHFLKYPDNCIVEASLHVTRAALKISVLHELAHALNSHKHRDSPLRRDKPGGTSEKYNDCVDEENGLRLEAGWVLEKIWLKKRYSLVYDGESRDSLLLVYNDQTPPIPPATESSPPSPLPVSQTSGSRFASELFYRPTELGDIDSGSDEGDMDGDKDYDLEWYLGQLTTQYVEDPMIAKRFHDELLPKFSEEETSHSLISSPQRLVRRSMPTRQPVVHLAIPAKSHQPAPRTTPYPTGSPSPAPRNHTTTKFVPIRGIRQKGCRMIRN</sequence>
<name>A0A8H5HX66_9AGAR</name>
<dbReference type="Proteomes" id="UP000518752">
    <property type="component" value="Unassembled WGS sequence"/>
</dbReference>
<evidence type="ECO:0000313" key="3">
    <source>
        <dbReference type="Proteomes" id="UP000518752"/>
    </source>
</evidence>
<keyword evidence="3" id="KW-1185">Reference proteome</keyword>
<accession>A0A8H5HX66</accession>
<protein>
    <submittedName>
        <fullName evidence="2">Uncharacterized protein</fullName>
    </submittedName>
</protein>
<dbReference type="OrthoDB" id="3056005at2759"/>
<dbReference type="EMBL" id="JAACJN010000011">
    <property type="protein sequence ID" value="KAF5391078.1"/>
    <property type="molecule type" value="Genomic_DNA"/>
</dbReference>
<feature type="region of interest" description="Disordered" evidence="1">
    <location>
        <begin position="331"/>
        <end position="350"/>
    </location>
</feature>
<feature type="compositionally biased region" description="Pro residues" evidence="1">
    <location>
        <begin position="524"/>
        <end position="536"/>
    </location>
</feature>
<feature type="region of interest" description="Disordered" evidence="1">
    <location>
        <begin position="515"/>
        <end position="542"/>
    </location>
</feature>
<reference evidence="2 3" key="1">
    <citation type="journal article" date="2020" name="ISME J.">
        <title>Uncovering the hidden diversity of litter-decomposition mechanisms in mushroom-forming fungi.</title>
        <authorList>
            <person name="Floudas D."/>
            <person name="Bentzer J."/>
            <person name="Ahren D."/>
            <person name="Johansson T."/>
            <person name="Persson P."/>
            <person name="Tunlid A."/>
        </authorList>
    </citation>
    <scope>NUCLEOTIDE SEQUENCE [LARGE SCALE GENOMIC DNA]</scope>
    <source>
        <strain evidence="2 3">CBS 406.79</strain>
    </source>
</reference>
<evidence type="ECO:0000256" key="1">
    <source>
        <dbReference type="SAM" id="MobiDB-lite"/>
    </source>
</evidence>
<comment type="caution">
    <text evidence="2">The sequence shown here is derived from an EMBL/GenBank/DDBJ whole genome shotgun (WGS) entry which is preliminary data.</text>
</comment>
<proteinExistence type="predicted"/>
<gene>
    <name evidence="2" type="ORF">D9757_003118</name>
</gene>